<evidence type="ECO:0000256" key="1">
    <source>
        <dbReference type="SAM" id="MobiDB-lite"/>
    </source>
</evidence>
<proteinExistence type="predicted"/>
<feature type="compositionally biased region" description="Basic and acidic residues" evidence="1">
    <location>
        <begin position="1"/>
        <end position="26"/>
    </location>
</feature>
<evidence type="ECO:0000313" key="3">
    <source>
        <dbReference type="Proteomes" id="UP000740926"/>
    </source>
</evidence>
<evidence type="ECO:0000313" key="2">
    <source>
        <dbReference type="EMBL" id="KAG1534213.1"/>
    </source>
</evidence>
<protein>
    <submittedName>
        <fullName evidence="2">Uncharacterized protein</fullName>
    </submittedName>
</protein>
<organism evidence="2 3">
    <name type="scientific">Rhizopus delemar</name>
    <dbReference type="NCBI Taxonomy" id="936053"/>
    <lineage>
        <taxon>Eukaryota</taxon>
        <taxon>Fungi</taxon>
        <taxon>Fungi incertae sedis</taxon>
        <taxon>Mucoromycota</taxon>
        <taxon>Mucoromycotina</taxon>
        <taxon>Mucoromycetes</taxon>
        <taxon>Mucorales</taxon>
        <taxon>Mucorineae</taxon>
        <taxon>Rhizopodaceae</taxon>
        <taxon>Rhizopus</taxon>
    </lineage>
</organism>
<sequence length="160" mass="18299">MLSEKRVDQGRTRQPGHERGVLHRIPEPPAAPAQRVERPPAAQRDAQGQEAPGDVGPWPRPAQPARVYAAFQQRRHRERERYREADIAQVQHRRMDDQPRVLQQRIEVAAFQWHRIQAQERVGGEDQEGEEADADHTHHRHANTSAHISSEPSCAPHTAE</sequence>
<name>A0A9P6XXQ1_9FUNG</name>
<dbReference type="EMBL" id="JAANIU010008835">
    <property type="protein sequence ID" value="KAG1534213.1"/>
    <property type="molecule type" value="Genomic_DNA"/>
</dbReference>
<dbReference type="AlphaFoldDB" id="A0A9P6XXQ1"/>
<feature type="region of interest" description="Disordered" evidence="1">
    <location>
        <begin position="1"/>
        <end position="83"/>
    </location>
</feature>
<keyword evidence="3" id="KW-1185">Reference proteome</keyword>
<gene>
    <name evidence="2" type="ORF">G6F50_015619</name>
</gene>
<accession>A0A9P6XXQ1</accession>
<comment type="caution">
    <text evidence="2">The sequence shown here is derived from an EMBL/GenBank/DDBJ whole genome shotgun (WGS) entry which is preliminary data.</text>
</comment>
<dbReference type="Proteomes" id="UP000740926">
    <property type="component" value="Unassembled WGS sequence"/>
</dbReference>
<feature type="region of interest" description="Disordered" evidence="1">
    <location>
        <begin position="119"/>
        <end position="160"/>
    </location>
</feature>
<reference evidence="2 3" key="1">
    <citation type="journal article" date="2020" name="Microb. Genom.">
        <title>Genetic diversity of clinical and environmental Mucorales isolates obtained from an investigation of mucormycosis cases among solid organ transplant recipients.</title>
        <authorList>
            <person name="Nguyen M.H."/>
            <person name="Kaul D."/>
            <person name="Muto C."/>
            <person name="Cheng S.J."/>
            <person name="Richter R.A."/>
            <person name="Bruno V.M."/>
            <person name="Liu G."/>
            <person name="Beyhan S."/>
            <person name="Sundermann A.J."/>
            <person name="Mounaud S."/>
            <person name="Pasculle A.W."/>
            <person name="Nierman W.C."/>
            <person name="Driscoll E."/>
            <person name="Cumbie R."/>
            <person name="Clancy C.J."/>
            <person name="Dupont C.L."/>
        </authorList>
    </citation>
    <scope>NUCLEOTIDE SEQUENCE [LARGE SCALE GENOMIC DNA]</scope>
    <source>
        <strain evidence="2 3">GL24</strain>
    </source>
</reference>
<feature type="compositionally biased region" description="Polar residues" evidence="1">
    <location>
        <begin position="143"/>
        <end position="152"/>
    </location>
</feature>